<feature type="compositionally biased region" description="Polar residues" evidence="1">
    <location>
        <begin position="1566"/>
        <end position="1609"/>
    </location>
</feature>
<proteinExistence type="predicted"/>
<feature type="compositionally biased region" description="Basic and acidic residues" evidence="1">
    <location>
        <begin position="2316"/>
        <end position="2335"/>
    </location>
</feature>
<name>A0A1V9XAK7_9ACAR</name>
<feature type="compositionally biased region" description="Basic and acidic residues" evidence="1">
    <location>
        <begin position="2212"/>
        <end position="2228"/>
    </location>
</feature>
<feature type="compositionally biased region" description="Basic and acidic residues" evidence="1">
    <location>
        <begin position="1906"/>
        <end position="1917"/>
    </location>
</feature>
<feature type="compositionally biased region" description="Basic and acidic residues" evidence="1">
    <location>
        <begin position="1829"/>
        <end position="1846"/>
    </location>
</feature>
<feature type="compositionally biased region" description="Acidic residues" evidence="1">
    <location>
        <begin position="1779"/>
        <end position="1789"/>
    </location>
</feature>
<feature type="compositionally biased region" description="Polar residues" evidence="1">
    <location>
        <begin position="340"/>
        <end position="355"/>
    </location>
</feature>
<feature type="compositionally biased region" description="Polar residues" evidence="1">
    <location>
        <begin position="2376"/>
        <end position="2387"/>
    </location>
</feature>
<sequence>MPYDHDASLPPVEQVEIASVADAAEILPNTAVVNDAVTNADGVAFQAHEAARRLSAEVRSVTGDVVESVATTSRLVDDAAGASCRSDDVAADVSLTLAEAGSGKLSEAWTAEKARSPPANEDLPRRASLGNADNVKSSVNLSEESSSDSDSDHDDGGEVGSASQMQMRHAPKESNPMKSSTSTGQRAGADEKEAVPTENTDPEPVQVLRQSRVREHRQNVPPFRAESPPIGNGVSTNLDHDQTPNRPEPDAEHHYSGEQDAAKVAEQTASPVRAVSASQTPSSLPSEERERSTNAANSESKVVLPSASAPFSSEQATLDEPGVSKGDIRKGIAKDGAIESQGTGQSSNEPSVTSEEPSDVVAQRSEFAEAVDPSPVLAQPDNDAEKSHEEKQGGADTSCAVHPGDIRALTDDMRGRQSDQAHGADNSELCLASDTLGSRDVDSQRRSGDQPDCGSADGVEPTSPRRTPDNATVSFQPVAVGYPPGGRGLSQAEETREVTCDSGNSKNDARKESTAGPADKSTPPECTTSGIRGSTTSSSISEGSPPQDSPSCQQGPSVEASKPNNSLVNYDLGSDSDEESDGAGPSEAAAKDVALTNQLELLSPASGTARPDVDDAAGSSDDPVVTAVGRAASDDRSRHGGFDVSSSLRTSLASGPGTINDGAGGAEPVASLDVAAATASKKSEVTSSSDQPHQGSGTASVSVIEVGIQLSAEAAADVGQELEPALLARDDAESTGEQVNQADASSSDDKAVSDDRQSESQSDYPEEARPGAFRDGDPSAEHQHAASSSSDAALANETYDKASSSIVISDDQASHVSDRSQTQPRRRAALGDEACSSSDKRTQLSPKVQDGADEVVEEASSSGDASRTEGLRAATDVQSSSEACSGQQPVCAATSSDDVADENSAAESSFQGATPPSSAASTPGGYVGSSSPLPPSSAAVQQDSQTSSEQRYCPDASASETAGGASSSSDKKTTITGQRRSSLQSSPSSNEGDGAMRDESYSREARAVADDFPGSEASAASGARCSKAREDPQQDLCSKAQPSVNEDDREGKRSCKTDAAIAVADTDGRRDPDASDAAKNISSSEETTVSGGSRCVALGDAMSSGVAPSDAVSDNGAVNDTRLCEEAGRERCQSTSEQRPMSRPPEGEDDADMCNVLPEGSLPCSSSNSAAKPHEKATSVATDDDRDISSSNANSTNRRPALAAGEAENVSGSSTSGPDAGGGHDTTMSCADGDKEAEARTRDSRQDISSSQVASPGARNVNFATDPESKVSAVSAGGQCSSSESNCAVVTEKSQHLSVDGGEVTDQVGQSIPCQQHDADTEVETEQLASSSAAACLSASSSSAAQTNRTTESPIDGPAIAEKAEDVHAASDETQAAEDKSNERPTSNETDDADEQLDNLGDPLEQTGQQHTVQAARDNNINTASDSSVPMNSPANHSKESALSSGMAADEGENLQGTDEIVRTSDRSPVDPSGSCAPAQEGQVLKLQCEDPTTFNVSTNETVASQRTEKPEMTSESVLRQDTTDSETLKVAAILSTSVNNTEPSIEPKVNEDDSQPTIDPVSEGTVGQQKSANPATCSTTAVNKGPSNSENFSQASEGRRSSIVNVSARSEELLATPAQDERRPEMSAWGEEPSEEFAQDGENSKKPTPIEKSLEQPDQGKRPSAKPAQDEKSVEKFGQDEQAFEKLVDQETSEEPDPDEGPLEKLLEQPSDMPARGKEPSEEPAQNGEILKKPTPNEKPFDQPDQDKRPLAKSAQDEESVEKSVEDDQAFEQLVDQETSEEADQDEGPLEKFLKQHSGMSARNEKRTQDKEISKKPTPIAKSLEQPDQDKRPSAKPAQDEKSGEDNLVFEKLVDQEDSEEREQDEGLPERLLEEFSEMPTRDEEPSEKPTQDEEISSKSTPTEKYLKQPDQDKRPLAKPVQNEKSVKRSGEDDQVFENLVDQETPEKPGQDERPLEKLLKQPPEMPARDEEPLIKSAQDEEISKKPIPNEGSLEQPDQDKRPLTKPAQDEEVSKKPIPNERSLEQPDQDKRPLTKPAQDGKSVEKFGQDEQVFEKLVDQETSEHPDQDEGLLEKLLEQPSEMPARGKEPSEKPVQDEEISKKPTPNEKPFEQSHQCKRPLAKPAQDEKSGEDDQVFVQLVDQETSEEPGQDEGSVEKFLKQPSEMPARDEEPSEKLTQDGKISKKPAPIEKPLEQPDQDKRPLAKPAQKSVEKSGQDEQVFEKLVDQESSEEPDQFEGLLEKSAGHEETSAQDKCTARLGQGEQPLGGLAPDTESVKMPAARDGPISGTPVQQQDSSNVSVQKDKLLEIFVQEHRCSEVAPHDDKSLETRVQDDNSSLNQAEKSSENSVLENKPSPIQGERFSETHVYDDKSTDTSIQNQKSVGTSALDKHHSEATGKQTSLALEFEVVTTSPALPRSDNDAAASTQGNEHPEVAVEGDDPSASSGVAANLAVSAEHSNEISKPPCEDANSSAIAPSSALMTDGNRQGIIDPESAAWVKKDTEEASERRVKEGPPTIEGRFQEKSGSPVQRLTAKSVKKDVHNSGLDLANAENAPAGE</sequence>
<feature type="compositionally biased region" description="Basic and acidic residues" evidence="1">
    <location>
        <begin position="1804"/>
        <end position="1816"/>
    </location>
</feature>
<accession>A0A1V9XAK7</accession>
<gene>
    <name evidence="2" type="ORF">BIW11_11549</name>
</gene>
<feature type="compositionally biased region" description="Polar residues" evidence="1">
    <location>
        <begin position="1189"/>
        <end position="1198"/>
    </location>
</feature>
<feature type="compositionally biased region" description="Low complexity" evidence="1">
    <location>
        <begin position="785"/>
        <end position="795"/>
    </location>
</feature>
<feature type="compositionally biased region" description="Low complexity" evidence="1">
    <location>
        <begin position="978"/>
        <end position="989"/>
    </location>
</feature>
<feature type="compositionally biased region" description="Basic and acidic residues" evidence="1">
    <location>
        <begin position="1731"/>
        <end position="1751"/>
    </location>
</feature>
<feature type="compositionally biased region" description="Basic and acidic residues" evidence="1">
    <location>
        <begin position="1232"/>
        <end position="1246"/>
    </location>
</feature>
<feature type="compositionally biased region" description="Basic and acidic residues" evidence="1">
    <location>
        <begin position="2363"/>
        <end position="2375"/>
    </location>
</feature>
<feature type="compositionally biased region" description="Polar residues" evidence="1">
    <location>
        <begin position="876"/>
        <end position="897"/>
    </location>
</feature>
<feature type="compositionally biased region" description="Basic and acidic residues" evidence="1">
    <location>
        <begin position="1869"/>
        <end position="1893"/>
    </location>
</feature>
<feature type="compositionally biased region" description="Low complexity" evidence="1">
    <location>
        <begin position="956"/>
        <end position="968"/>
    </location>
</feature>
<comment type="caution">
    <text evidence="2">The sequence shown here is derived from an EMBL/GenBank/DDBJ whole genome shotgun (WGS) entry which is preliminary data.</text>
</comment>
<evidence type="ECO:0000313" key="3">
    <source>
        <dbReference type="Proteomes" id="UP000192247"/>
    </source>
</evidence>
<evidence type="ECO:0000313" key="2">
    <source>
        <dbReference type="EMBL" id="OQR70569.1"/>
    </source>
</evidence>
<feature type="compositionally biased region" description="Acidic residues" evidence="1">
    <location>
        <begin position="1857"/>
        <end position="1868"/>
    </location>
</feature>
<feature type="compositionally biased region" description="Basic and acidic residues" evidence="1">
    <location>
        <begin position="2168"/>
        <end position="2204"/>
    </location>
</feature>
<feature type="compositionally biased region" description="Acidic residues" evidence="1">
    <location>
        <begin position="1692"/>
        <end position="1702"/>
    </location>
</feature>
<feature type="compositionally biased region" description="Low complexity" evidence="1">
    <location>
        <begin position="2293"/>
        <end position="2302"/>
    </location>
</feature>
<protein>
    <submittedName>
        <fullName evidence="2">Uncharacterized protein</fullName>
    </submittedName>
</protein>
<feature type="compositionally biased region" description="Basic and acidic residues" evidence="1">
    <location>
        <begin position="1362"/>
        <end position="1383"/>
    </location>
</feature>
<feature type="compositionally biased region" description="Low complexity" evidence="1">
    <location>
        <begin position="1328"/>
        <end position="1345"/>
    </location>
</feature>
<feature type="region of interest" description="Disordered" evidence="1">
    <location>
        <begin position="101"/>
        <end position="700"/>
    </location>
</feature>
<feature type="compositionally biased region" description="Basic and acidic residues" evidence="1">
    <location>
        <begin position="1643"/>
        <end position="1662"/>
    </location>
</feature>
<feature type="compositionally biased region" description="Basic and acidic residues" evidence="1">
    <location>
        <begin position="2086"/>
        <end position="2113"/>
    </location>
</feature>
<feature type="compositionally biased region" description="Polar residues" evidence="1">
    <location>
        <begin position="685"/>
        <end position="700"/>
    </location>
</feature>
<feature type="compositionally biased region" description="Basic and acidic residues" evidence="1">
    <location>
        <begin position="994"/>
        <end position="1009"/>
    </location>
</feature>
<feature type="compositionally biased region" description="Polar residues" evidence="1">
    <location>
        <begin position="644"/>
        <end position="653"/>
    </location>
</feature>
<dbReference type="STRING" id="418985.A0A1V9XAK7"/>
<feature type="compositionally biased region" description="Basic and acidic residues" evidence="1">
    <location>
        <begin position="1669"/>
        <end position="1690"/>
    </location>
</feature>
<feature type="compositionally biased region" description="Acidic residues" evidence="1">
    <location>
        <begin position="145"/>
        <end position="157"/>
    </location>
</feature>
<feature type="compositionally biased region" description="Polar residues" evidence="1">
    <location>
        <begin position="176"/>
        <end position="185"/>
    </location>
</feature>
<feature type="compositionally biased region" description="Basic and acidic residues" evidence="1">
    <location>
        <begin position="326"/>
        <end position="337"/>
    </location>
</feature>
<feature type="compositionally biased region" description="Basic and acidic residues" evidence="1">
    <location>
        <begin position="2043"/>
        <end position="2078"/>
    </location>
</feature>
<feature type="compositionally biased region" description="Basic and acidic residues" evidence="1">
    <location>
        <begin position="1946"/>
        <end position="1961"/>
    </location>
</feature>
<feature type="compositionally biased region" description="Basic and acidic residues" evidence="1">
    <location>
        <begin position="238"/>
        <end position="263"/>
    </location>
</feature>
<feature type="compositionally biased region" description="Polar residues" evidence="1">
    <location>
        <begin position="1491"/>
        <end position="1506"/>
    </location>
</feature>
<feature type="compositionally biased region" description="Basic and acidic residues" evidence="1">
    <location>
        <begin position="1460"/>
        <end position="1469"/>
    </location>
</feature>
<feature type="region of interest" description="Disordered" evidence="1">
    <location>
        <begin position="2316"/>
        <end position="2560"/>
    </location>
</feature>
<feature type="compositionally biased region" description="Low complexity" evidence="1">
    <location>
        <begin position="135"/>
        <end position="144"/>
    </location>
</feature>
<feature type="region of interest" description="Disordered" evidence="1">
    <location>
        <begin position="1298"/>
        <end position="2302"/>
    </location>
</feature>
<feature type="compositionally biased region" description="Polar residues" evidence="1">
    <location>
        <begin position="938"/>
        <end position="950"/>
    </location>
</feature>
<feature type="compositionally biased region" description="Basic and acidic residues" evidence="1">
    <location>
        <begin position="1122"/>
        <end position="1132"/>
    </location>
</feature>
<feature type="compositionally biased region" description="Polar residues" evidence="1">
    <location>
        <begin position="905"/>
        <end position="921"/>
    </location>
</feature>
<feature type="region of interest" description="Disordered" evidence="1">
    <location>
        <begin position="722"/>
        <end position="1285"/>
    </location>
</feature>
<feature type="compositionally biased region" description="Basic and acidic residues" evidence="1">
    <location>
        <begin position="2500"/>
        <end position="2514"/>
    </location>
</feature>
<reference evidence="2 3" key="1">
    <citation type="journal article" date="2017" name="Gigascience">
        <title>Draft genome of the honey bee ectoparasitic mite, Tropilaelaps mercedesae, is shaped by the parasitic life history.</title>
        <authorList>
            <person name="Dong X."/>
            <person name="Armstrong S.D."/>
            <person name="Xia D."/>
            <person name="Makepeace B.L."/>
            <person name="Darby A.C."/>
            <person name="Kadowaki T."/>
        </authorList>
    </citation>
    <scope>NUCLEOTIDE SEQUENCE [LARGE SCALE GENOMIC DNA]</scope>
    <source>
        <strain evidence="2">Wuxi-XJTLU</strain>
    </source>
</reference>
<feature type="compositionally biased region" description="Basic and acidic residues" evidence="1">
    <location>
        <begin position="1999"/>
        <end position="2034"/>
    </location>
</feature>
<feature type="compositionally biased region" description="Polar residues" evidence="1">
    <location>
        <begin position="1535"/>
        <end position="1544"/>
    </location>
</feature>
<feature type="compositionally biased region" description="Low complexity" evidence="1">
    <location>
        <begin position="527"/>
        <end position="544"/>
    </location>
</feature>
<feature type="compositionally biased region" description="Polar residues" evidence="1">
    <location>
        <begin position="549"/>
        <end position="568"/>
    </location>
</feature>
<feature type="compositionally biased region" description="Basic and acidic residues" evidence="1">
    <location>
        <begin position="632"/>
        <end position="641"/>
    </location>
</feature>
<feature type="compositionally biased region" description="Polar residues" evidence="1">
    <location>
        <begin position="1406"/>
        <end position="1444"/>
    </location>
</feature>
<feature type="compositionally biased region" description="Basic and acidic residues" evidence="1">
    <location>
        <begin position="2241"/>
        <end position="2253"/>
    </location>
</feature>
<dbReference type="Proteomes" id="UP000192247">
    <property type="component" value="Unassembled WGS sequence"/>
</dbReference>
<feature type="compositionally biased region" description="Basic and acidic residues" evidence="1">
    <location>
        <begin position="383"/>
        <end position="393"/>
    </location>
</feature>
<keyword evidence="3" id="KW-1185">Reference proteome</keyword>
<feature type="compositionally biased region" description="Basic and acidic residues" evidence="1">
    <location>
        <begin position="404"/>
        <end position="419"/>
    </location>
</feature>
<dbReference type="EMBL" id="MNPL01017116">
    <property type="protein sequence ID" value="OQR70569.1"/>
    <property type="molecule type" value="Genomic_DNA"/>
</dbReference>
<feature type="compositionally biased region" description="Basic and acidic residues" evidence="1">
    <location>
        <begin position="437"/>
        <end position="449"/>
    </location>
</feature>
<feature type="compositionally biased region" description="Low complexity" evidence="1">
    <location>
        <begin position="1082"/>
        <end position="1093"/>
    </location>
</feature>
<feature type="compositionally biased region" description="Basic and acidic residues" evidence="1">
    <location>
        <begin position="766"/>
        <end position="784"/>
    </location>
</feature>
<evidence type="ECO:0000256" key="1">
    <source>
        <dbReference type="SAM" id="MobiDB-lite"/>
    </source>
</evidence>
<organism evidence="2 3">
    <name type="scientific">Tropilaelaps mercedesae</name>
    <dbReference type="NCBI Taxonomy" id="418985"/>
    <lineage>
        <taxon>Eukaryota</taxon>
        <taxon>Metazoa</taxon>
        <taxon>Ecdysozoa</taxon>
        <taxon>Arthropoda</taxon>
        <taxon>Chelicerata</taxon>
        <taxon>Arachnida</taxon>
        <taxon>Acari</taxon>
        <taxon>Parasitiformes</taxon>
        <taxon>Mesostigmata</taxon>
        <taxon>Gamasina</taxon>
        <taxon>Dermanyssoidea</taxon>
        <taxon>Laelapidae</taxon>
        <taxon>Tropilaelaps</taxon>
    </lineage>
</organism>
<feature type="compositionally biased region" description="Basic and acidic residues" evidence="1">
    <location>
        <begin position="747"/>
        <end position="758"/>
    </location>
</feature>
<feature type="compositionally biased region" description="Basic and acidic residues" evidence="1">
    <location>
        <begin position="1968"/>
        <end position="1986"/>
    </location>
</feature>
<feature type="compositionally biased region" description="Polar residues" evidence="1">
    <location>
        <begin position="2336"/>
        <end position="2352"/>
    </location>
</feature>
<dbReference type="InParanoid" id="A0A1V9XAK7"/>